<organism evidence="2 3">
    <name type="scientific">Streptomyces coeruleofuscus</name>
    <dbReference type="NCBI Taxonomy" id="66879"/>
    <lineage>
        <taxon>Bacteria</taxon>
        <taxon>Bacillati</taxon>
        <taxon>Actinomycetota</taxon>
        <taxon>Actinomycetes</taxon>
        <taxon>Kitasatosporales</taxon>
        <taxon>Streptomycetaceae</taxon>
        <taxon>Streptomyces</taxon>
    </lineage>
</organism>
<comment type="caution">
    <text evidence="2">The sequence shown here is derived from an EMBL/GenBank/DDBJ whole genome shotgun (WGS) entry which is preliminary data.</text>
</comment>
<dbReference type="EMBL" id="BAAASE010000014">
    <property type="protein sequence ID" value="GAA2423302.1"/>
    <property type="molecule type" value="Genomic_DNA"/>
</dbReference>
<evidence type="ECO:0000313" key="2">
    <source>
        <dbReference type="EMBL" id="GAA2423302.1"/>
    </source>
</evidence>
<keyword evidence="3" id="KW-1185">Reference proteome</keyword>
<evidence type="ECO:0000256" key="1">
    <source>
        <dbReference type="SAM" id="MobiDB-lite"/>
    </source>
</evidence>
<feature type="compositionally biased region" description="Pro residues" evidence="1">
    <location>
        <begin position="1"/>
        <end position="10"/>
    </location>
</feature>
<feature type="region of interest" description="Disordered" evidence="1">
    <location>
        <begin position="1"/>
        <end position="35"/>
    </location>
</feature>
<gene>
    <name evidence="2" type="ORF">GCM10010255_75640</name>
</gene>
<proteinExistence type="predicted"/>
<name>A0ABN3J691_9ACTN</name>
<protein>
    <submittedName>
        <fullName evidence="2">Uncharacterized protein</fullName>
    </submittedName>
</protein>
<reference evidence="2 3" key="1">
    <citation type="journal article" date="2019" name="Int. J. Syst. Evol. Microbiol.">
        <title>The Global Catalogue of Microorganisms (GCM) 10K type strain sequencing project: providing services to taxonomists for standard genome sequencing and annotation.</title>
        <authorList>
            <consortium name="The Broad Institute Genomics Platform"/>
            <consortium name="The Broad Institute Genome Sequencing Center for Infectious Disease"/>
            <person name="Wu L."/>
            <person name="Ma J."/>
        </authorList>
    </citation>
    <scope>NUCLEOTIDE SEQUENCE [LARGE SCALE GENOMIC DNA]</scope>
    <source>
        <strain evidence="2 3">JCM 4358</strain>
    </source>
</reference>
<evidence type="ECO:0000313" key="3">
    <source>
        <dbReference type="Proteomes" id="UP001499986"/>
    </source>
</evidence>
<dbReference type="Proteomes" id="UP001499986">
    <property type="component" value="Unassembled WGS sequence"/>
</dbReference>
<sequence length="62" mass="6308">MALPPAPPMTPRDGEAVGDGDGDLVGEGAGETTTDCVPAVVPSEQMTMTVYVPEVTFDQAAD</sequence>
<accession>A0ABN3J691</accession>